<evidence type="ECO:0000313" key="4">
    <source>
        <dbReference type="Proteomes" id="UP000199470"/>
    </source>
</evidence>
<evidence type="ECO:0000313" key="3">
    <source>
        <dbReference type="EMBL" id="SFM71620.1"/>
    </source>
</evidence>
<dbReference type="Proteomes" id="UP000199470">
    <property type="component" value="Unassembled WGS sequence"/>
</dbReference>
<keyword evidence="2" id="KW-0472">Membrane</keyword>
<proteinExistence type="predicted"/>
<dbReference type="AlphaFoldDB" id="A0A1I4T4Z2"/>
<dbReference type="EMBL" id="FOTW01000029">
    <property type="protein sequence ID" value="SFM71620.1"/>
    <property type="molecule type" value="Genomic_DNA"/>
</dbReference>
<organism evidence="3 4">
    <name type="scientific">Rugamonas rubra</name>
    <dbReference type="NCBI Taxonomy" id="758825"/>
    <lineage>
        <taxon>Bacteria</taxon>
        <taxon>Pseudomonadati</taxon>
        <taxon>Pseudomonadota</taxon>
        <taxon>Betaproteobacteria</taxon>
        <taxon>Burkholderiales</taxon>
        <taxon>Oxalobacteraceae</taxon>
        <taxon>Telluria group</taxon>
        <taxon>Rugamonas</taxon>
    </lineage>
</organism>
<name>A0A1I4T4Z2_9BURK</name>
<dbReference type="STRING" id="758825.SAMN02982985_05060"/>
<evidence type="ECO:0000256" key="2">
    <source>
        <dbReference type="SAM" id="Phobius"/>
    </source>
</evidence>
<feature type="region of interest" description="Disordered" evidence="1">
    <location>
        <begin position="62"/>
        <end position="107"/>
    </location>
</feature>
<dbReference type="RefSeq" id="WP_245774442.1">
    <property type="nucleotide sequence ID" value="NZ_FOTW01000029.1"/>
</dbReference>
<protein>
    <recommendedName>
        <fullName evidence="5">Protein TonB, links inner and outer membranes</fullName>
    </recommendedName>
</protein>
<accession>A0A1I4T4Z2</accession>
<evidence type="ECO:0008006" key="5">
    <source>
        <dbReference type="Google" id="ProtNLM"/>
    </source>
</evidence>
<keyword evidence="2" id="KW-1133">Transmembrane helix</keyword>
<sequence length="289" mass="32033">MSADSEYCVTCGQKLPPPEGFAYGTRKPMSNRIGIAISVGLHLIGVLYYLFRPAEPFHRTPPPGGGQIVYIEPLKPNQPKLPKQQPKKTEVAKAKPPPQQRQKTATITPPAAKPKLETYVPPVVAPMQPPPEQDMSEMIAKARARRAAANPTPAEPAAESDAERGLRIAKANIAGAQGRSNGADRDDTGGVFTILSQTSHSADVKFKGWNANFKRNWSQQVHVEQGAELDIETAIVKQMIVVIRKEKTDDFQWDSHRLGRVVNMSARKEDEAELTAFLMKEMFPEHRRR</sequence>
<feature type="transmembrane region" description="Helical" evidence="2">
    <location>
        <begin position="33"/>
        <end position="51"/>
    </location>
</feature>
<keyword evidence="2" id="KW-0812">Transmembrane</keyword>
<evidence type="ECO:0000256" key="1">
    <source>
        <dbReference type="SAM" id="MobiDB-lite"/>
    </source>
</evidence>
<reference evidence="3 4" key="1">
    <citation type="submission" date="2016-10" db="EMBL/GenBank/DDBJ databases">
        <authorList>
            <person name="de Groot N.N."/>
        </authorList>
    </citation>
    <scope>NUCLEOTIDE SEQUENCE [LARGE SCALE GENOMIC DNA]</scope>
    <source>
        <strain evidence="3 4">ATCC 43154</strain>
    </source>
</reference>
<feature type="compositionally biased region" description="Low complexity" evidence="1">
    <location>
        <begin position="73"/>
        <end position="84"/>
    </location>
</feature>
<keyword evidence="4" id="KW-1185">Reference proteome</keyword>
<gene>
    <name evidence="3" type="ORF">SAMN02982985_05060</name>
</gene>